<feature type="compositionally biased region" description="Basic and acidic residues" evidence="1">
    <location>
        <begin position="203"/>
        <end position="218"/>
    </location>
</feature>
<dbReference type="InterPro" id="IPR025571">
    <property type="entry name" value="YqfQ"/>
</dbReference>
<organism evidence="2 3">
    <name type="scientific">Tenuibacillus multivorans</name>
    <dbReference type="NCBI Taxonomy" id="237069"/>
    <lineage>
        <taxon>Bacteria</taxon>
        <taxon>Bacillati</taxon>
        <taxon>Bacillota</taxon>
        <taxon>Bacilli</taxon>
        <taxon>Bacillales</taxon>
        <taxon>Bacillaceae</taxon>
        <taxon>Tenuibacillus</taxon>
    </lineage>
</organism>
<evidence type="ECO:0000313" key="2">
    <source>
        <dbReference type="EMBL" id="SDN74351.1"/>
    </source>
</evidence>
<feature type="compositionally biased region" description="Acidic residues" evidence="1">
    <location>
        <begin position="156"/>
        <end position="167"/>
    </location>
</feature>
<dbReference type="AlphaFoldDB" id="A0A1H0DWG9"/>
<dbReference type="RefSeq" id="WP_093857361.1">
    <property type="nucleotide sequence ID" value="NZ_BJVZ01000005.1"/>
</dbReference>
<dbReference type="Pfam" id="PF14181">
    <property type="entry name" value="YqfQ"/>
    <property type="match status" value="1"/>
</dbReference>
<gene>
    <name evidence="2" type="ORF">SAMN05216498_2964</name>
</gene>
<accession>A0A1H0DWG9</accession>
<dbReference type="STRING" id="237069.SAMN05216498_2964"/>
<reference evidence="2 3" key="1">
    <citation type="submission" date="2016-10" db="EMBL/GenBank/DDBJ databases">
        <authorList>
            <person name="de Groot N.N."/>
        </authorList>
    </citation>
    <scope>NUCLEOTIDE SEQUENCE [LARGE SCALE GENOMIC DNA]</scope>
    <source>
        <strain evidence="2 3">CGMCC 1.3442</strain>
    </source>
</reference>
<dbReference type="EMBL" id="FNIG01000008">
    <property type="protein sequence ID" value="SDN74351.1"/>
    <property type="molecule type" value="Genomic_DNA"/>
</dbReference>
<feature type="compositionally biased region" description="Polar residues" evidence="1">
    <location>
        <begin position="189"/>
        <end position="202"/>
    </location>
</feature>
<protein>
    <submittedName>
        <fullName evidence="2">YqfQ-like protein</fullName>
    </submittedName>
</protein>
<feature type="region of interest" description="Disordered" evidence="1">
    <location>
        <begin position="156"/>
        <end position="218"/>
    </location>
</feature>
<dbReference type="Proteomes" id="UP000199334">
    <property type="component" value="Unassembled WGS sequence"/>
</dbReference>
<dbReference type="OrthoDB" id="2860117at2"/>
<evidence type="ECO:0000256" key="1">
    <source>
        <dbReference type="SAM" id="MobiDB-lite"/>
    </source>
</evidence>
<evidence type="ECO:0000313" key="3">
    <source>
        <dbReference type="Proteomes" id="UP000199334"/>
    </source>
</evidence>
<sequence length="218" mass="24283">MLQLLTSLLNKNNQQNVMNQMPPPGPFDQMMFPRSPQSFQQGNVQSKGLLNSIFKRGNQSNIDSQGGFPNVPSQYPGNPGQWPQNFGPFMNQLPSQGIENVTTNSTTNSGLTGTLNNVQSALKMVEKTAPIIRQYGPMVKNMPAMLKMLKEFNNMDEDEGSGEETNESSEKTELSTNDQSDNDTEKPNNTRSSNVQTTSREPQNNHKKDEPSKPKLYI</sequence>
<keyword evidence="3" id="KW-1185">Reference proteome</keyword>
<proteinExistence type="predicted"/>
<name>A0A1H0DWG9_9BACI</name>